<dbReference type="Gene3D" id="3.40.309.10">
    <property type="entry name" value="Aldehyde Dehydrogenase, Chain A, domain 2"/>
    <property type="match status" value="1"/>
</dbReference>
<dbReference type="InterPro" id="IPR016160">
    <property type="entry name" value="Ald_DH_CS_CYS"/>
</dbReference>
<dbReference type="PROSITE" id="PS00070">
    <property type="entry name" value="ALDEHYDE_DEHYDR_CYS"/>
    <property type="match status" value="1"/>
</dbReference>
<evidence type="ECO:0000256" key="1">
    <source>
        <dbReference type="ARBA" id="ARBA00009986"/>
    </source>
</evidence>
<evidence type="ECO:0000256" key="6">
    <source>
        <dbReference type="ARBA" id="ARBA00074663"/>
    </source>
</evidence>
<feature type="domain" description="Aldehyde dehydrogenase" evidence="8">
    <location>
        <begin position="256"/>
        <end position="453"/>
    </location>
</feature>
<dbReference type="Gene3D" id="3.40.605.10">
    <property type="entry name" value="Aldehyde Dehydrogenase, Chain A, domain 1"/>
    <property type="match status" value="2"/>
</dbReference>
<dbReference type="Proteomes" id="UP000532311">
    <property type="component" value="Unassembled WGS sequence"/>
</dbReference>
<proteinExistence type="inferred from homology"/>
<dbReference type="EC" id="1.2.1.3" evidence="3"/>
<accession>A0A8H5XBT7</accession>
<evidence type="ECO:0000256" key="3">
    <source>
        <dbReference type="ARBA" id="ARBA00024226"/>
    </source>
</evidence>
<evidence type="ECO:0000256" key="2">
    <source>
        <dbReference type="ARBA" id="ARBA00023002"/>
    </source>
</evidence>
<dbReference type="InterPro" id="IPR016162">
    <property type="entry name" value="Ald_DH_N"/>
</dbReference>
<keyword evidence="10" id="KW-1185">Reference proteome</keyword>
<evidence type="ECO:0000313" key="10">
    <source>
        <dbReference type="Proteomes" id="UP000532311"/>
    </source>
</evidence>
<dbReference type="InterPro" id="IPR044086">
    <property type="entry name" value="LUC3-like"/>
</dbReference>
<dbReference type="InterPro" id="IPR016161">
    <property type="entry name" value="Ald_DH/histidinol_DH"/>
</dbReference>
<keyword evidence="2" id="KW-0560">Oxidoreductase</keyword>
<dbReference type="InterPro" id="IPR016163">
    <property type="entry name" value="Ald_DH_C"/>
</dbReference>
<evidence type="ECO:0000259" key="8">
    <source>
        <dbReference type="Pfam" id="PF00171"/>
    </source>
</evidence>
<evidence type="ECO:0000256" key="7">
    <source>
        <dbReference type="ARBA" id="ARBA00078750"/>
    </source>
</evidence>
<reference evidence="9 10" key="1">
    <citation type="submission" date="2020-05" db="EMBL/GenBank/DDBJ databases">
        <title>Identification and distribution of gene clusters putatively required for synthesis of sphingolipid metabolism inhibitors in phylogenetically diverse species of the filamentous fungus Fusarium.</title>
        <authorList>
            <person name="Kim H.-S."/>
            <person name="Busman M."/>
            <person name="Brown D.W."/>
            <person name="Divon H."/>
            <person name="Uhlig S."/>
            <person name="Proctor R.H."/>
        </authorList>
    </citation>
    <scope>NUCLEOTIDE SEQUENCE [LARGE SCALE GENOMIC DNA]</scope>
    <source>
        <strain evidence="9 10">NRRL 26131</strain>
    </source>
</reference>
<evidence type="ECO:0000256" key="4">
    <source>
        <dbReference type="ARBA" id="ARBA00049194"/>
    </source>
</evidence>
<feature type="domain" description="Aldehyde dehydrogenase" evidence="8">
    <location>
        <begin position="28"/>
        <end position="254"/>
    </location>
</feature>
<dbReference type="EMBL" id="JAAQPF010001292">
    <property type="protein sequence ID" value="KAF5689928.1"/>
    <property type="molecule type" value="Genomic_DNA"/>
</dbReference>
<organism evidence="9 10">
    <name type="scientific">Fusarium globosum</name>
    <dbReference type="NCBI Taxonomy" id="78864"/>
    <lineage>
        <taxon>Eukaryota</taxon>
        <taxon>Fungi</taxon>
        <taxon>Dikarya</taxon>
        <taxon>Ascomycota</taxon>
        <taxon>Pezizomycotina</taxon>
        <taxon>Sordariomycetes</taxon>
        <taxon>Hypocreomycetidae</taxon>
        <taxon>Hypocreales</taxon>
        <taxon>Nectriaceae</taxon>
        <taxon>Fusarium</taxon>
        <taxon>Fusarium fujikuroi species complex</taxon>
    </lineage>
</organism>
<evidence type="ECO:0000256" key="5">
    <source>
        <dbReference type="ARBA" id="ARBA00054117"/>
    </source>
</evidence>
<gene>
    <name evidence="9" type="ORF">FGLOB1_14665</name>
</gene>
<dbReference type="GO" id="GO:0004029">
    <property type="term" value="F:aldehyde dehydrogenase (NAD+) activity"/>
    <property type="evidence" value="ECO:0007669"/>
    <property type="project" value="UniProtKB-EC"/>
</dbReference>
<dbReference type="InterPro" id="IPR015590">
    <property type="entry name" value="Aldehyde_DH_dom"/>
</dbReference>
<comment type="function">
    <text evidence="5">Putative aldehyde dehydrogenase; part of the gene cluster that mediates the biosynthesis of the mycotoxin fusarin C. Within the cluster, FUS1, FUS2, FUS8 and FUS9 are sufficient for fusarin production. The other FUS cluster members are not essential for fusarin C biosynthesis.</text>
</comment>
<dbReference type="SUPFAM" id="SSF53720">
    <property type="entry name" value="ALDH-like"/>
    <property type="match status" value="1"/>
</dbReference>
<name>A0A8H5XBT7_9HYPO</name>
<dbReference type="Pfam" id="PF00171">
    <property type="entry name" value="Aldedh"/>
    <property type="match status" value="2"/>
</dbReference>
<dbReference type="CDD" id="cd07106">
    <property type="entry name" value="ALDH_AldA-AAD23400"/>
    <property type="match status" value="1"/>
</dbReference>
<dbReference type="PANTHER" id="PTHR11699">
    <property type="entry name" value="ALDEHYDE DEHYDROGENASE-RELATED"/>
    <property type="match status" value="1"/>
</dbReference>
<dbReference type="AlphaFoldDB" id="A0A8H5XBT7"/>
<protein>
    <recommendedName>
        <fullName evidence="6">Putative aldehyde dehydrogenase FUS7</fullName>
        <ecNumber evidence="3">1.2.1.3</ecNumber>
    </recommendedName>
    <alternativeName>
        <fullName evidence="7">Fusarin biosynthesis protein 7</fullName>
    </alternativeName>
</protein>
<dbReference type="FunFam" id="3.40.605.10:FF:000007">
    <property type="entry name" value="NAD/NADP-dependent betaine aldehyde dehydrogenase"/>
    <property type="match status" value="1"/>
</dbReference>
<sequence length="458" mass="50412">MGAIDKSTTIDVSSNFYNVINGRLMATDQTIYGINPATGEPNPEVPLSTEKDVDSAVNSAHNAFKTWSKTSWHLRQNAVIAFADALDKHKEDFAKMLTQEQGKPYPFALSEIQLGVHFLKSLAKIELKPEVLEEDEEKKTIIRYTPLGPAVCIIPWNFPVHLACGKIAPALLTGNPVIMKPSPFTPYCNLKLGELGLQYFPPGVFQVLSGDNNLGPWLTAHPDIMKISFTGSTFIGKKVMESASKTLKRVTLELLSFLNSGQICVAIKRIYVHESIYQQFRKALITHTKTLKVGLGTEEGVFIGPVQNATQYKHVKSFFSDIEKENWSVAVGGRIEEKSPGYFIPPTIIDKPADDSRIVVEEPFGPIVPLLTWSDEAEVIARANDTMMGLGASVWSNDPDEATRIALQLEAGSVWVNSHAKLNPNAPFGGHKESGIGSEWGVGGLRSFCNVQTLYLRK</sequence>
<comment type="catalytic activity">
    <reaction evidence="4">
        <text>an aldehyde + NAD(+) + H2O = a carboxylate + NADH + 2 H(+)</text>
        <dbReference type="Rhea" id="RHEA:16185"/>
        <dbReference type="ChEBI" id="CHEBI:15377"/>
        <dbReference type="ChEBI" id="CHEBI:15378"/>
        <dbReference type="ChEBI" id="CHEBI:17478"/>
        <dbReference type="ChEBI" id="CHEBI:29067"/>
        <dbReference type="ChEBI" id="CHEBI:57540"/>
        <dbReference type="ChEBI" id="CHEBI:57945"/>
        <dbReference type="EC" id="1.2.1.3"/>
    </reaction>
</comment>
<comment type="caution">
    <text evidence="9">The sequence shown here is derived from an EMBL/GenBank/DDBJ whole genome shotgun (WGS) entry which is preliminary data.</text>
</comment>
<evidence type="ECO:0000313" key="9">
    <source>
        <dbReference type="EMBL" id="KAF5689928.1"/>
    </source>
</evidence>
<comment type="similarity">
    <text evidence="1">Belongs to the aldehyde dehydrogenase family.</text>
</comment>